<proteinExistence type="predicted"/>
<dbReference type="SUPFAM" id="SSF57938">
    <property type="entry name" value="DnaJ/Hsp40 cysteine-rich domain"/>
    <property type="match status" value="1"/>
</dbReference>
<accession>A0A067F9K1</accession>
<dbReference type="GO" id="GO:0051082">
    <property type="term" value="F:unfolded protein binding"/>
    <property type="evidence" value="ECO:0007669"/>
    <property type="project" value="InterPro"/>
</dbReference>
<dbReference type="Gene3D" id="2.10.230.10">
    <property type="entry name" value="Heat shock protein DnaJ, cysteine-rich domain"/>
    <property type="match status" value="1"/>
</dbReference>
<name>A0A067F9K1_CITSI</name>
<dbReference type="AlphaFoldDB" id="A0A067F9K1"/>
<dbReference type="Gene3D" id="2.60.260.20">
    <property type="entry name" value="Urease metallochaperone UreE, N-terminal domain"/>
    <property type="match status" value="1"/>
</dbReference>
<dbReference type="GO" id="GO:0006457">
    <property type="term" value="P:protein folding"/>
    <property type="evidence" value="ECO:0007669"/>
    <property type="project" value="InterPro"/>
</dbReference>
<keyword evidence="3" id="KW-1185">Reference proteome</keyword>
<feature type="non-terminal residue" evidence="2">
    <location>
        <position position="1"/>
    </location>
</feature>
<evidence type="ECO:0000313" key="3">
    <source>
        <dbReference type="Proteomes" id="UP000027120"/>
    </source>
</evidence>
<dbReference type="PANTHER" id="PTHR43096:SF65">
    <property type="entry name" value="CHAPERONE DNAJ C-TERMINAL DOMAIN-CONTAINING PROTEIN"/>
    <property type="match status" value="1"/>
</dbReference>
<sequence length="106" mass="11469">VSTCSKCGGDGKIIIDHCRRCGGNGEVQSKRSMKVVIPPGVSNGATMQIRGEGNFDRRRSLAGDLFVALHVDEKQGIHRDGLNLFSKISVDYTEAILGTSMEVGYR</sequence>
<reference evidence="2 3" key="1">
    <citation type="submission" date="2014-04" db="EMBL/GenBank/DDBJ databases">
        <authorList>
            <consortium name="International Citrus Genome Consortium"/>
            <person name="Gmitter F."/>
            <person name="Chen C."/>
            <person name="Farmerie W."/>
            <person name="Harkins T."/>
            <person name="Desany B."/>
            <person name="Mohiuddin M."/>
            <person name="Kodira C."/>
            <person name="Borodovsky M."/>
            <person name="Lomsadze A."/>
            <person name="Burns P."/>
            <person name="Jenkins J."/>
            <person name="Prochnik S."/>
            <person name="Shu S."/>
            <person name="Chapman J."/>
            <person name="Pitluck S."/>
            <person name="Schmutz J."/>
            <person name="Rokhsar D."/>
        </authorList>
    </citation>
    <scope>NUCLEOTIDE SEQUENCE</scope>
</reference>
<dbReference type="Pfam" id="PF01556">
    <property type="entry name" value="DnaJ_C"/>
    <property type="match status" value="1"/>
</dbReference>
<dbReference type="InterPro" id="IPR036410">
    <property type="entry name" value="HSP_DnaJ_Cys-rich_dom_sf"/>
</dbReference>
<organism evidence="2 3">
    <name type="scientific">Citrus sinensis</name>
    <name type="common">Sweet orange</name>
    <name type="synonym">Citrus aurantium var. sinensis</name>
    <dbReference type="NCBI Taxonomy" id="2711"/>
    <lineage>
        <taxon>Eukaryota</taxon>
        <taxon>Viridiplantae</taxon>
        <taxon>Streptophyta</taxon>
        <taxon>Embryophyta</taxon>
        <taxon>Tracheophyta</taxon>
        <taxon>Spermatophyta</taxon>
        <taxon>Magnoliopsida</taxon>
        <taxon>eudicotyledons</taxon>
        <taxon>Gunneridae</taxon>
        <taxon>Pentapetalae</taxon>
        <taxon>rosids</taxon>
        <taxon>malvids</taxon>
        <taxon>Sapindales</taxon>
        <taxon>Rutaceae</taxon>
        <taxon>Aurantioideae</taxon>
        <taxon>Citrus</taxon>
    </lineage>
</organism>
<evidence type="ECO:0000259" key="1">
    <source>
        <dbReference type="Pfam" id="PF01556"/>
    </source>
</evidence>
<dbReference type="InterPro" id="IPR008971">
    <property type="entry name" value="HSP40/DnaJ_pept-bd"/>
</dbReference>
<dbReference type="Proteomes" id="UP000027120">
    <property type="component" value="Unassembled WGS sequence"/>
</dbReference>
<evidence type="ECO:0000313" key="2">
    <source>
        <dbReference type="EMBL" id="KDO62800.1"/>
    </source>
</evidence>
<dbReference type="EMBL" id="KK784917">
    <property type="protein sequence ID" value="KDO62800.1"/>
    <property type="molecule type" value="Genomic_DNA"/>
</dbReference>
<protein>
    <recommendedName>
        <fullName evidence="1">Chaperone DnaJ C-terminal domain-containing protein</fullName>
    </recommendedName>
</protein>
<feature type="domain" description="Chaperone DnaJ C-terminal" evidence="1">
    <location>
        <begin position="27"/>
        <end position="103"/>
    </location>
</feature>
<dbReference type="PANTHER" id="PTHR43096">
    <property type="entry name" value="DNAJ HOMOLOG 1, MITOCHONDRIAL-RELATED"/>
    <property type="match status" value="1"/>
</dbReference>
<gene>
    <name evidence="2" type="ORF">CISIN_1g0103302mg</name>
</gene>
<dbReference type="InterPro" id="IPR002939">
    <property type="entry name" value="DnaJ_C"/>
</dbReference>
<dbReference type="SUPFAM" id="SSF49493">
    <property type="entry name" value="HSP40/DnaJ peptide-binding domain"/>
    <property type="match status" value="1"/>
</dbReference>